<keyword evidence="2" id="KW-1185">Reference proteome</keyword>
<dbReference type="EMBL" id="CM037021">
    <property type="protein sequence ID" value="KAH7668648.1"/>
    <property type="molecule type" value="Genomic_DNA"/>
</dbReference>
<proteinExistence type="predicted"/>
<name>A0ACB7V5F1_DIOAL</name>
<evidence type="ECO:0000313" key="2">
    <source>
        <dbReference type="Proteomes" id="UP000827976"/>
    </source>
</evidence>
<organism evidence="1 2">
    <name type="scientific">Dioscorea alata</name>
    <name type="common">Purple yam</name>
    <dbReference type="NCBI Taxonomy" id="55571"/>
    <lineage>
        <taxon>Eukaryota</taxon>
        <taxon>Viridiplantae</taxon>
        <taxon>Streptophyta</taxon>
        <taxon>Embryophyta</taxon>
        <taxon>Tracheophyta</taxon>
        <taxon>Spermatophyta</taxon>
        <taxon>Magnoliopsida</taxon>
        <taxon>Liliopsida</taxon>
        <taxon>Dioscoreales</taxon>
        <taxon>Dioscoreaceae</taxon>
        <taxon>Dioscorea</taxon>
    </lineage>
</organism>
<comment type="caution">
    <text evidence="1">The sequence shown here is derived from an EMBL/GenBank/DDBJ whole genome shotgun (WGS) entry which is preliminary data.</text>
</comment>
<protein>
    <submittedName>
        <fullName evidence="1">Cytochrome P450 E-class group I protein</fullName>
    </submittedName>
</protein>
<dbReference type="Proteomes" id="UP000827976">
    <property type="component" value="Chromosome 11"/>
</dbReference>
<evidence type="ECO:0000313" key="1">
    <source>
        <dbReference type="EMBL" id="KAH7668648.1"/>
    </source>
</evidence>
<gene>
    <name evidence="1" type="ORF">IHE45_11G024100</name>
</gene>
<accession>A0ACB7V5F1</accession>
<reference evidence="2" key="1">
    <citation type="journal article" date="2022" name="Nat. Commun.">
        <title>Chromosome evolution and the genetic basis of agronomically important traits in greater yam.</title>
        <authorList>
            <person name="Bredeson J.V."/>
            <person name="Lyons J.B."/>
            <person name="Oniyinde I.O."/>
            <person name="Okereke N.R."/>
            <person name="Kolade O."/>
            <person name="Nnabue I."/>
            <person name="Nwadili C.O."/>
            <person name="Hribova E."/>
            <person name="Parker M."/>
            <person name="Nwogha J."/>
            <person name="Shu S."/>
            <person name="Carlson J."/>
            <person name="Kariba R."/>
            <person name="Muthemba S."/>
            <person name="Knop K."/>
            <person name="Barton G.J."/>
            <person name="Sherwood A.V."/>
            <person name="Lopez-Montes A."/>
            <person name="Asiedu R."/>
            <person name="Jamnadass R."/>
            <person name="Muchugi A."/>
            <person name="Goodstein D."/>
            <person name="Egesi C.N."/>
            <person name="Featherston J."/>
            <person name="Asfaw A."/>
            <person name="Simpson G.G."/>
            <person name="Dolezel J."/>
            <person name="Hendre P.S."/>
            <person name="Van Deynze A."/>
            <person name="Kumar P.L."/>
            <person name="Obidiegwu J.E."/>
            <person name="Bhattacharjee R."/>
            <person name="Rokhsar D.S."/>
        </authorList>
    </citation>
    <scope>NUCLEOTIDE SEQUENCE [LARGE SCALE GENOMIC DNA]</scope>
    <source>
        <strain evidence="2">cv. TDa95/00328</strain>
    </source>
</reference>
<sequence>MAPILLIFIFVTISLALHLNRRERIRRIRLPPSPPTIPLLGNLLWLTKPFSQLEPTLHHLRAKYGPIFTLYVGALPVIFIMDGDHIHRSLVENGEVFADRPRPVLGSDLNTNLHSINNTPYGSLWRLLRRNLASEVIHPCKATTKSSSHVHRMTLDILLNRLKNEAKANGGVVIPIHSIRNSLSFLMISLCFGIVNLDEQMVKQIQNVQWQLLFLVDKHFALNLMPKVALLLFLGRLRKLKQLRRAQKELLIPLIRARKQLAIHKRDQRHVISYVDSLLELRVPNGVGNVRELSEEDIVSFCSEFLDASIWSTCAGLEWIMASLVKHQDVQKNLKKEIKGVVGDEKREVHMDELQRMPYLKAVIFEALRRHPPAHFLIPHRVKQDVLVDEYLIPKDAVINCLVTGMGLDGRVWEDPLKFKPERFMAGGEGEGVDVQCGKSEIKMMPFGTGRRMCPGLDMAMIQLQYFVANLVNEMEFKEVEGMEVDLSEKAELFVPMKNPFHAQISFA</sequence>